<dbReference type="Proteomes" id="UP001295423">
    <property type="component" value="Unassembled WGS sequence"/>
</dbReference>
<feature type="compositionally biased region" description="Basic and acidic residues" evidence="1">
    <location>
        <begin position="48"/>
        <end position="62"/>
    </location>
</feature>
<feature type="compositionally biased region" description="Basic residues" evidence="1">
    <location>
        <begin position="37"/>
        <end position="47"/>
    </location>
</feature>
<comment type="caution">
    <text evidence="2">The sequence shown here is derived from an EMBL/GenBank/DDBJ whole genome shotgun (WGS) entry which is preliminary data.</text>
</comment>
<feature type="compositionally biased region" description="Basic residues" evidence="1">
    <location>
        <begin position="631"/>
        <end position="651"/>
    </location>
</feature>
<feature type="compositionally biased region" description="Low complexity" evidence="1">
    <location>
        <begin position="63"/>
        <end position="83"/>
    </location>
</feature>
<feature type="region of interest" description="Disordered" evidence="1">
    <location>
        <begin position="207"/>
        <end position="612"/>
    </location>
</feature>
<protein>
    <submittedName>
        <fullName evidence="2">Uncharacterized protein</fullName>
    </submittedName>
</protein>
<feature type="region of interest" description="Disordered" evidence="1">
    <location>
        <begin position="677"/>
        <end position="862"/>
    </location>
</feature>
<organism evidence="2 3">
    <name type="scientific">Cylindrotheca closterium</name>
    <dbReference type="NCBI Taxonomy" id="2856"/>
    <lineage>
        <taxon>Eukaryota</taxon>
        <taxon>Sar</taxon>
        <taxon>Stramenopiles</taxon>
        <taxon>Ochrophyta</taxon>
        <taxon>Bacillariophyta</taxon>
        <taxon>Bacillariophyceae</taxon>
        <taxon>Bacillariophycidae</taxon>
        <taxon>Bacillariales</taxon>
        <taxon>Bacillariaceae</taxon>
        <taxon>Cylindrotheca</taxon>
    </lineage>
</organism>
<sequence length="862" mass="95124">MTESACEDDSYVEPPLSQLEIPYKMNFSASEDEKKEQKKCKRKRKARQREMHKSSARKKEFDSSSSSDSDASSSSSSSCGSFDSHPDRKVKNREPLRVNDIISYTPPVFTIGTNVKQAVVLGISPSERSFPLILDNADMLPWDTYIQRIGEYYGGQIYKHAGRIKPLTSFRLQQGGTKDVTIGLKQKASNFKQMLNDMQQRAMATLRGEMEAPSKSQSPDLSSKKAKAKAKRPAVSSIQKKGSNHLSNANTARKEGEDVASTSSDSSMGLPVLRKGRGKDSKQTTTISARKPTATKTSKQTPQLVRGMNKSTESSSEDDASSSSNDDSVPLEKLAVKMPRGYARSKKLSLTKTNSVTSPTPRLGTGRSKPKPNTTKKKTRPKTNQAPSKQEVNKNAYKTSPRSTKDYPITVDSSADDSVLKGKGPNKVKAPKRNRSKAFPPTTFTTLNDDTDSDSEDGPSPKGLVPKHIQGVLQNHRKARTSLARRETVLWSGSDSESDELTAGIEKTLEQQRKRRKVLEGQDTLAILSKSASKPNGKSRSTRLPSKSKKKMPQAKAESNKGLEIGSSSSDESIVEGCKTSQKKELPKRAPPQGQFTNAMLGLGSEDSSSDDDEDLLLATLAFATQNAKKQSPKKKKKVLSNRTNQKKKRTVPCYDADEDSENDEALLAKPVWFHNHSSERKVKSPSPSKVQTKFQQTPSSDRKAFPKSPSNASRSRLVQDIRREKMLFSSPSPTPRKASKPPQQYELSPSSSDTDSDTSILKSGRREKKEKRNDWSSDCSVDSPPEQCIASPSPKTRKKTEEVSNGNKKRRLGKELDFSPNDGLPNKSRSKKGRKILSPFSRRKQESSSTKRPKTAIGKRS</sequence>
<feature type="compositionally biased region" description="Polar residues" evidence="1">
    <location>
        <begin position="686"/>
        <end position="700"/>
    </location>
</feature>
<evidence type="ECO:0000313" key="3">
    <source>
        <dbReference type="Proteomes" id="UP001295423"/>
    </source>
</evidence>
<accession>A0AAD2GEH4</accession>
<feature type="compositionally biased region" description="Polar residues" evidence="1">
    <location>
        <begin position="350"/>
        <end position="360"/>
    </location>
</feature>
<feature type="compositionally biased region" description="Polar residues" evidence="1">
    <location>
        <begin position="283"/>
        <end position="303"/>
    </location>
</feature>
<feature type="compositionally biased region" description="Acidic residues" evidence="1">
    <location>
        <begin position="1"/>
        <end position="11"/>
    </location>
</feature>
<feature type="compositionally biased region" description="Basic and acidic residues" evidence="1">
    <location>
        <begin position="718"/>
        <end position="727"/>
    </location>
</feature>
<gene>
    <name evidence="2" type="ORF">CYCCA115_LOCUS24389</name>
</gene>
<feature type="compositionally biased region" description="Low complexity" evidence="1">
    <location>
        <begin position="749"/>
        <end position="760"/>
    </location>
</feature>
<proteinExistence type="predicted"/>
<dbReference type="AlphaFoldDB" id="A0AAD2GEH4"/>
<name>A0AAD2GEH4_9STRA</name>
<dbReference type="EMBL" id="CAKOGP040002502">
    <property type="protein sequence ID" value="CAJ1970370.1"/>
    <property type="molecule type" value="Genomic_DNA"/>
</dbReference>
<keyword evidence="3" id="KW-1185">Reference proteome</keyword>
<feature type="region of interest" description="Disordered" evidence="1">
    <location>
        <begin position="624"/>
        <end position="660"/>
    </location>
</feature>
<feature type="compositionally biased region" description="Basic residues" evidence="1">
    <location>
        <begin position="368"/>
        <end position="381"/>
    </location>
</feature>
<feature type="compositionally biased region" description="Basic residues" evidence="1">
    <location>
        <begin position="852"/>
        <end position="862"/>
    </location>
</feature>
<reference evidence="2" key="1">
    <citation type="submission" date="2023-08" db="EMBL/GenBank/DDBJ databases">
        <authorList>
            <person name="Audoor S."/>
            <person name="Bilcke G."/>
        </authorList>
    </citation>
    <scope>NUCLEOTIDE SEQUENCE</scope>
</reference>
<evidence type="ECO:0000313" key="2">
    <source>
        <dbReference type="EMBL" id="CAJ1970370.1"/>
    </source>
</evidence>
<evidence type="ECO:0000256" key="1">
    <source>
        <dbReference type="SAM" id="MobiDB-lite"/>
    </source>
</evidence>
<feature type="compositionally biased region" description="Polar residues" evidence="1">
    <location>
        <begin position="236"/>
        <end position="251"/>
    </location>
</feature>
<feature type="compositionally biased region" description="Basic residues" evidence="1">
    <location>
        <begin position="424"/>
        <end position="436"/>
    </location>
</feature>
<feature type="region of interest" description="Disordered" evidence="1">
    <location>
        <begin position="1"/>
        <end position="91"/>
    </location>
</feature>
<feature type="compositionally biased region" description="Polar residues" evidence="1">
    <location>
        <begin position="530"/>
        <end position="545"/>
    </location>
</feature>